<proteinExistence type="inferred from homology"/>
<dbReference type="PROSITE" id="PS51147">
    <property type="entry name" value="PFTA"/>
    <property type="match status" value="2"/>
</dbReference>
<evidence type="ECO:0000313" key="5">
    <source>
        <dbReference type="EMBL" id="CAI9553870.1"/>
    </source>
</evidence>
<keyword evidence="6" id="KW-1185">Reference proteome</keyword>
<evidence type="ECO:0008006" key="7">
    <source>
        <dbReference type="Google" id="ProtNLM"/>
    </source>
</evidence>
<dbReference type="Pfam" id="PF01239">
    <property type="entry name" value="PPTA"/>
    <property type="match status" value="3"/>
</dbReference>
<dbReference type="EMBL" id="CATNWA010007353">
    <property type="protein sequence ID" value="CAI9553870.1"/>
    <property type="molecule type" value="Genomic_DNA"/>
</dbReference>
<evidence type="ECO:0000256" key="1">
    <source>
        <dbReference type="ARBA" id="ARBA00006734"/>
    </source>
</evidence>
<name>A0ABN9C1H5_9NEOB</name>
<evidence type="ECO:0000256" key="3">
    <source>
        <dbReference type="ARBA" id="ARBA00022679"/>
    </source>
</evidence>
<keyword evidence="3" id="KW-0808">Transferase</keyword>
<protein>
    <recommendedName>
        <fullName evidence="7">Protein prenyltransferase alpha subunit repeat-containing protein 1</fullName>
    </recommendedName>
</protein>
<comment type="caution">
    <text evidence="5">The sequence shown here is derived from an EMBL/GenBank/DDBJ whole genome shotgun (WGS) entry which is preliminary data.</text>
</comment>
<evidence type="ECO:0000256" key="2">
    <source>
        <dbReference type="ARBA" id="ARBA00022602"/>
    </source>
</evidence>
<keyword evidence="2" id="KW-0637">Prenyltransferase</keyword>
<keyword evidence="4" id="KW-0677">Repeat</keyword>
<dbReference type="SUPFAM" id="SSF48439">
    <property type="entry name" value="Protein prenylyltransferase"/>
    <property type="match status" value="1"/>
</dbReference>
<comment type="similarity">
    <text evidence="1">Belongs to the protein prenyltransferase subunit alpha family.</text>
</comment>
<sequence>MNVCGEAAGRYPSNYNSWSHRIWVLQHLGKLNIKLLIDELSSTKQWVSMHVSDHSGFHYRQFLLKSLLAKAQTDSDNSAVSVSPCLPKEEENPRLDVPLLIEEEMELSRDLIESYPGHEALWCHRRQILGLIHQLHNEQSSSSTVQVTDVDGAVISPGSGTHNYTNFLSYTMDIDGACDINKQGYTQETKRLKRTPVQDSLIFESELRFISCVLTGCRNAEQCRFAASYRKWLLSILGH</sequence>
<dbReference type="Proteomes" id="UP001162483">
    <property type="component" value="Unassembled WGS sequence"/>
</dbReference>
<gene>
    <name evidence="5" type="ORF">SPARVUS_LOCUS4108616</name>
</gene>
<evidence type="ECO:0000313" key="6">
    <source>
        <dbReference type="Proteomes" id="UP001162483"/>
    </source>
</evidence>
<dbReference type="PANTHER" id="PTHR11129:SF3">
    <property type="entry name" value="PROTEIN PRENYLTRANSFERASE ALPHA SUBUNIT REPEAT-CONTAINING PROTEIN 1"/>
    <property type="match status" value="1"/>
</dbReference>
<evidence type="ECO:0000256" key="4">
    <source>
        <dbReference type="ARBA" id="ARBA00022737"/>
    </source>
</evidence>
<dbReference type="Gene3D" id="1.25.40.120">
    <property type="entry name" value="Protein prenylyltransferase"/>
    <property type="match status" value="1"/>
</dbReference>
<organism evidence="5 6">
    <name type="scientific">Staurois parvus</name>
    <dbReference type="NCBI Taxonomy" id="386267"/>
    <lineage>
        <taxon>Eukaryota</taxon>
        <taxon>Metazoa</taxon>
        <taxon>Chordata</taxon>
        <taxon>Craniata</taxon>
        <taxon>Vertebrata</taxon>
        <taxon>Euteleostomi</taxon>
        <taxon>Amphibia</taxon>
        <taxon>Batrachia</taxon>
        <taxon>Anura</taxon>
        <taxon>Neobatrachia</taxon>
        <taxon>Ranoidea</taxon>
        <taxon>Ranidae</taxon>
        <taxon>Staurois</taxon>
    </lineage>
</organism>
<dbReference type="InterPro" id="IPR002088">
    <property type="entry name" value="Prenyl_trans_a"/>
</dbReference>
<accession>A0ABN9C1H5</accession>
<reference evidence="5" key="1">
    <citation type="submission" date="2023-05" db="EMBL/GenBank/DDBJ databases">
        <authorList>
            <person name="Stuckert A."/>
        </authorList>
    </citation>
    <scope>NUCLEOTIDE SEQUENCE</scope>
</reference>
<dbReference type="PANTHER" id="PTHR11129">
    <property type="entry name" value="PROTEIN FARNESYLTRANSFERASE ALPHA SUBUNIT/RAB GERANYLGERANYL TRANSFERASE ALPHA SUBUNIT"/>
    <property type="match status" value="1"/>
</dbReference>